<gene>
    <name evidence="2" type="ORF">DNR46_06040</name>
</gene>
<name>A0A3M9XJA8_9HYPH</name>
<keyword evidence="1" id="KW-1133">Transmembrane helix</keyword>
<reference evidence="2 3" key="1">
    <citation type="journal article" date="2018" name="Mol. Plant Microbe Interact.">
        <title>Taxonomically Different Co-Microsymbionts of a Relict Legume, Oxytropis popoviana, Have Complementary Sets of Symbiotic Genes and Together Increase the Efficiency of Plant Nodulation.</title>
        <authorList>
            <person name="Safronova V."/>
            <person name="Belimov A."/>
            <person name="Sazanova A."/>
            <person name="Chirak E."/>
            <person name="Verkhozina A."/>
            <person name="Kuznetsova I."/>
            <person name="Andronov E."/>
            <person name="Puhalsky J."/>
            <person name="Tikhonovich I."/>
        </authorList>
    </citation>
    <scope>NUCLEOTIDE SEQUENCE [LARGE SCALE GENOMIC DNA]</scope>
    <source>
        <strain evidence="2 3">Opo-235</strain>
    </source>
</reference>
<feature type="transmembrane region" description="Helical" evidence="1">
    <location>
        <begin position="15"/>
        <end position="36"/>
    </location>
</feature>
<sequence>MATITQPTIRPTNKLTAATIAAAAMSVSGVFVRNLWPSWYDAETWATLLPIAVFAIGYLVKDEPNR</sequence>
<keyword evidence="1" id="KW-0812">Transmembrane</keyword>
<dbReference type="Proteomes" id="UP000275436">
    <property type="component" value="Unassembled WGS sequence"/>
</dbReference>
<keyword evidence="1" id="KW-0472">Membrane</keyword>
<proteinExistence type="predicted"/>
<evidence type="ECO:0000313" key="2">
    <source>
        <dbReference type="EMBL" id="RNJ47370.1"/>
    </source>
</evidence>
<accession>A0A3M9XJA8</accession>
<dbReference type="RefSeq" id="WP_123167304.1">
    <property type="nucleotide sequence ID" value="NZ_QKOD01000001.1"/>
</dbReference>
<feature type="transmembrane region" description="Helical" evidence="1">
    <location>
        <begin position="42"/>
        <end position="60"/>
    </location>
</feature>
<evidence type="ECO:0000313" key="3">
    <source>
        <dbReference type="Proteomes" id="UP000275436"/>
    </source>
</evidence>
<dbReference type="EMBL" id="QKOD01000001">
    <property type="protein sequence ID" value="RNJ47370.1"/>
    <property type="molecule type" value="Genomic_DNA"/>
</dbReference>
<dbReference type="AlphaFoldDB" id="A0A3M9XJA8"/>
<protein>
    <submittedName>
        <fullName evidence="2">Uncharacterized protein</fullName>
    </submittedName>
</protein>
<organism evidence="2 3">
    <name type="scientific">Mesorhizobium japonicum</name>
    <dbReference type="NCBI Taxonomy" id="2066070"/>
    <lineage>
        <taxon>Bacteria</taxon>
        <taxon>Pseudomonadati</taxon>
        <taxon>Pseudomonadota</taxon>
        <taxon>Alphaproteobacteria</taxon>
        <taxon>Hyphomicrobiales</taxon>
        <taxon>Phyllobacteriaceae</taxon>
        <taxon>Mesorhizobium</taxon>
    </lineage>
</organism>
<evidence type="ECO:0000256" key="1">
    <source>
        <dbReference type="SAM" id="Phobius"/>
    </source>
</evidence>
<comment type="caution">
    <text evidence="2">The sequence shown here is derived from an EMBL/GenBank/DDBJ whole genome shotgun (WGS) entry which is preliminary data.</text>
</comment>